<dbReference type="EnsemblMetazoa" id="XM_050660142.1">
    <property type="protein sequence ID" value="XP_050516099.1"/>
    <property type="gene ID" value="LOC114325187"/>
</dbReference>
<organism evidence="2 3">
    <name type="scientific">Diabrotica virgifera virgifera</name>
    <name type="common">western corn rootworm</name>
    <dbReference type="NCBI Taxonomy" id="50390"/>
    <lineage>
        <taxon>Eukaryota</taxon>
        <taxon>Metazoa</taxon>
        <taxon>Ecdysozoa</taxon>
        <taxon>Arthropoda</taxon>
        <taxon>Hexapoda</taxon>
        <taxon>Insecta</taxon>
        <taxon>Pterygota</taxon>
        <taxon>Neoptera</taxon>
        <taxon>Endopterygota</taxon>
        <taxon>Coleoptera</taxon>
        <taxon>Polyphaga</taxon>
        <taxon>Cucujiformia</taxon>
        <taxon>Chrysomeloidea</taxon>
        <taxon>Chrysomelidae</taxon>
        <taxon>Galerucinae</taxon>
        <taxon>Diabroticina</taxon>
        <taxon>Diabroticites</taxon>
        <taxon>Diabrotica</taxon>
    </lineage>
</organism>
<evidence type="ECO:0000313" key="3">
    <source>
        <dbReference type="Proteomes" id="UP001652700"/>
    </source>
</evidence>
<accession>A0ABM5L0Y4</accession>
<evidence type="ECO:0000313" key="2">
    <source>
        <dbReference type="EnsemblMetazoa" id="XP_050516099.1"/>
    </source>
</evidence>
<keyword evidence="3" id="KW-1185">Reference proteome</keyword>
<dbReference type="GeneID" id="114325187"/>
<feature type="domain" description="PID" evidence="1">
    <location>
        <begin position="15"/>
        <end position="77"/>
    </location>
</feature>
<dbReference type="Proteomes" id="UP001652700">
    <property type="component" value="Unplaced"/>
</dbReference>
<dbReference type="InterPro" id="IPR006020">
    <property type="entry name" value="PTB/PI_dom"/>
</dbReference>
<sequence length="114" mass="12985">MHQLQNSRCTLGCRRELVKFDVDKISYGVQDLVYTRVFSMIVVRDDTLDVSVCHSFVCESTDQARRITYAFTAAFQDYGTKVKSENGERTVEKFTIDLRTPEEQATASDGETDV</sequence>
<dbReference type="Gene3D" id="2.30.29.30">
    <property type="entry name" value="Pleckstrin-homology domain (PH domain)/Phosphotyrosine-binding domain (PTB)"/>
    <property type="match status" value="1"/>
</dbReference>
<reference evidence="2" key="1">
    <citation type="submission" date="2025-05" db="UniProtKB">
        <authorList>
            <consortium name="EnsemblMetazoa"/>
        </authorList>
    </citation>
    <scope>IDENTIFICATION</scope>
</reference>
<evidence type="ECO:0000259" key="1">
    <source>
        <dbReference type="Pfam" id="PF00640"/>
    </source>
</evidence>
<dbReference type="RefSeq" id="XP_050516099.1">
    <property type="nucleotide sequence ID" value="XM_050660142.1"/>
</dbReference>
<dbReference type="Pfam" id="PF00640">
    <property type="entry name" value="PID"/>
    <property type="match status" value="1"/>
</dbReference>
<proteinExistence type="predicted"/>
<protein>
    <recommendedName>
        <fullName evidence="1">PID domain-containing protein</fullName>
    </recommendedName>
</protein>
<dbReference type="SUPFAM" id="SSF50729">
    <property type="entry name" value="PH domain-like"/>
    <property type="match status" value="1"/>
</dbReference>
<dbReference type="InterPro" id="IPR011993">
    <property type="entry name" value="PH-like_dom_sf"/>
</dbReference>
<name>A0ABM5L0Y4_DIAVI</name>